<reference evidence="2 3" key="1">
    <citation type="journal article" date="2018" name="Cell">
        <title>The Chara Genome: Secondary Complexity and Implications for Plant Terrestrialization.</title>
        <authorList>
            <person name="Nishiyama T."/>
            <person name="Sakayama H."/>
            <person name="Vries J.D."/>
            <person name="Buschmann H."/>
            <person name="Saint-Marcoux D."/>
            <person name="Ullrich K.K."/>
            <person name="Haas F.B."/>
            <person name="Vanderstraeten L."/>
            <person name="Becker D."/>
            <person name="Lang D."/>
            <person name="Vosolsobe S."/>
            <person name="Rombauts S."/>
            <person name="Wilhelmsson P.K.I."/>
            <person name="Janitza P."/>
            <person name="Kern R."/>
            <person name="Heyl A."/>
            <person name="Rumpler F."/>
            <person name="Villalobos L.I.A.C."/>
            <person name="Clay J.M."/>
            <person name="Skokan R."/>
            <person name="Toyoda A."/>
            <person name="Suzuki Y."/>
            <person name="Kagoshima H."/>
            <person name="Schijlen E."/>
            <person name="Tajeshwar N."/>
            <person name="Catarino B."/>
            <person name="Hetherington A.J."/>
            <person name="Saltykova A."/>
            <person name="Bonnot C."/>
            <person name="Breuninger H."/>
            <person name="Symeonidi A."/>
            <person name="Radhakrishnan G.V."/>
            <person name="Van Nieuwerburgh F."/>
            <person name="Deforce D."/>
            <person name="Chang C."/>
            <person name="Karol K.G."/>
            <person name="Hedrich R."/>
            <person name="Ulvskov P."/>
            <person name="Glockner G."/>
            <person name="Delwiche C.F."/>
            <person name="Petrasek J."/>
            <person name="Van de Peer Y."/>
            <person name="Friml J."/>
            <person name="Beilby M."/>
            <person name="Dolan L."/>
            <person name="Kohara Y."/>
            <person name="Sugano S."/>
            <person name="Fujiyama A."/>
            <person name="Delaux P.-M."/>
            <person name="Quint M."/>
            <person name="TheiBen G."/>
            <person name="Hagemann M."/>
            <person name="Harholt J."/>
            <person name="Dunand C."/>
            <person name="Zachgo S."/>
            <person name="Langdale J."/>
            <person name="Maumus F."/>
            <person name="Straeten D.V.D."/>
            <person name="Gould S.B."/>
            <person name="Rensing S.A."/>
        </authorList>
    </citation>
    <scope>NUCLEOTIDE SEQUENCE [LARGE SCALE GENOMIC DNA]</scope>
    <source>
        <strain evidence="2 3">S276</strain>
    </source>
</reference>
<sequence length="297" mass="31948">MCIRDSPPPPPPAVSSPPLLPTLPCPTDHHQHHSQGTPDQRHHLHRLPVSGSQTGITGRSGQEDSSVGDCPQVFHLAVIRDVFGWLQDQLSVLCHVASGSRSSSASSMVLDLWKFLITHAAVSCLRCNPSQAVMGPTPPPPPPPPQQQEQEQQRTRGSGEKEAGTSGPCCMSGSRLESETAAGDSRDGGGGAITTPKVPHGGKAGEWMADGAREGEPAESDSELSLSILQKVLDSIAEKAQEKENWKSTLTDKPEQASKRYAVHELISQMAEQERSRRPRLQRLPDSDVLIERASAQ</sequence>
<accession>A0A388MFU4</accession>
<dbReference type="AlphaFoldDB" id="A0A388MFU4"/>
<dbReference type="Proteomes" id="UP000265515">
    <property type="component" value="Unassembled WGS sequence"/>
</dbReference>
<name>A0A388MFU4_CHABU</name>
<comment type="caution">
    <text evidence="2">The sequence shown here is derived from an EMBL/GenBank/DDBJ whole genome shotgun (WGS) entry which is preliminary data.</text>
</comment>
<feature type="region of interest" description="Disordered" evidence="1">
    <location>
        <begin position="131"/>
        <end position="223"/>
    </location>
</feature>
<proteinExistence type="predicted"/>
<feature type="compositionally biased region" description="Pro residues" evidence="1">
    <location>
        <begin position="1"/>
        <end position="24"/>
    </location>
</feature>
<feature type="compositionally biased region" description="Pro residues" evidence="1">
    <location>
        <begin position="136"/>
        <end position="146"/>
    </location>
</feature>
<feature type="region of interest" description="Disordered" evidence="1">
    <location>
        <begin position="270"/>
        <end position="297"/>
    </location>
</feature>
<keyword evidence="3" id="KW-1185">Reference proteome</keyword>
<feature type="non-terminal residue" evidence="2">
    <location>
        <position position="297"/>
    </location>
</feature>
<dbReference type="Gramene" id="GBG93448">
    <property type="protein sequence ID" value="GBG93448"/>
    <property type="gene ID" value="CBR_g70514"/>
</dbReference>
<feature type="compositionally biased region" description="Polar residues" evidence="1">
    <location>
        <begin position="50"/>
        <end position="65"/>
    </location>
</feature>
<dbReference type="EMBL" id="BFEA01001830">
    <property type="protein sequence ID" value="GBG93448.1"/>
    <property type="molecule type" value="Genomic_DNA"/>
</dbReference>
<protein>
    <submittedName>
        <fullName evidence="2">Uncharacterized protein</fullName>
    </submittedName>
</protein>
<gene>
    <name evidence="2" type="ORF">CBR_g70514</name>
</gene>
<organism evidence="2 3">
    <name type="scientific">Chara braunii</name>
    <name type="common">Braun's stonewort</name>
    <dbReference type="NCBI Taxonomy" id="69332"/>
    <lineage>
        <taxon>Eukaryota</taxon>
        <taxon>Viridiplantae</taxon>
        <taxon>Streptophyta</taxon>
        <taxon>Charophyceae</taxon>
        <taxon>Charales</taxon>
        <taxon>Characeae</taxon>
        <taxon>Chara</taxon>
    </lineage>
</organism>
<evidence type="ECO:0000256" key="1">
    <source>
        <dbReference type="SAM" id="MobiDB-lite"/>
    </source>
</evidence>
<evidence type="ECO:0000313" key="3">
    <source>
        <dbReference type="Proteomes" id="UP000265515"/>
    </source>
</evidence>
<evidence type="ECO:0000313" key="2">
    <source>
        <dbReference type="EMBL" id="GBG93448.1"/>
    </source>
</evidence>
<feature type="compositionally biased region" description="Basic and acidic residues" evidence="1">
    <location>
        <begin position="151"/>
        <end position="163"/>
    </location>
</feature>
<feature type="region of interest" description="Disordered" evidence="1">
    <location>
        <begin position="1"/>
        <end position="67"/>
    </location>
</feature>